<comment type="caution">
    <text evidence="1">The sequence shown here is derived from an EMBL/GenBank/DDBJ whole genome shotgun (WGS) entry which is preliminary data.</text>
</comment>
<sequence>MVLHEFLVKTVGEPLVKTVLDTGPKYYSWRHDPYIPVEFSVGAYRFGHSQVRPSYRANFGTNGDDIGQQFFAFFSDHQLDPTDVDPADLRGGCRAPRRFIDWQTFFDKRTPLWFYVLREADLKQSGQRLGPVGGRIVAEVIIGLIRGDRDSYLRQDPEWTPTYGAGDGFTMVDLLNTAEVVAKL</sequence>
<organism evidence="1 2">
    <name type="scientific">Solirubrobacter deserti</name>
    <dbReference type="NCBI Taxonomy" id="2282478"/>
    <lineage>
        <taxon>Bacteria</taxon>
        <taxon>Bacillati</taxon>
        <taxon>Actinomycetota</taxon>
        <taxon>Thermoleophilia</taxon>
        <taxon>Solirubrobacterales</taxon>
        <taxon>Solirubrobacteraceae</taxon>
        <taxon>Solirubrobacter</taxon>
    </lineage>
</organism>
<evidence type="ECO:0000313" key="2">
    <source>
        <dbReference type="Proteomes" id="UP001147700"/>
    </source>
</evidence>
<reference evidence="1" key="1">
    <citation type="submission" date="2022-10" db="EMBL/GenBank/DDBJ databases">
        <title>The WGS of Solirubrobacter sp. CPCC 204708.</title>
        <authorList>
            <person name="Jiang Z."/>
        </authorList>
    </citation>
    <scope>NUCLEOTIDE SEQUENCE</scope>
    <source>
        <strain evidence="1">CPCC 204708</strain>
    </source>
</reference>
<dbReference type="InterPro" id="IPR037120">
    <property type="entry name" value="Haem_peroxidase_sf_animal"/>
</dbReference>
<protein>
    <recommendedName>
        <fullName evidence="3">Heme peroxidase</fullName>
    </recommendedName>
</protein>
<accession>A0ABT4RR12</accession>
<evidence type="ECO:0008006" key="3">
    <source>
        <dbReference type="Google" id="ProtNLM"/>
    </source>
</evidence>
<dbReference type="EMBL" id="JAPCID010000046">
    <property type="protein sequence ID" value="MDA0140900.1"/>
    <property type="molecule type" value="Genomic_DNA"/>
</dbReference>
<dbReference type="RefSeq" id="WP_270006695.1">
    <property type="nucleotide sequence ID" value="NZ_JAPCID010000046.1"/>
</dbReference>
<proteinExistence type="predicted"/>
<keyword evidence="2" id="KW-1185">Reference proteome</keyword>
<evidence type="ECO:0000313" key="1">
    <source>
        <dbReference type="EMBL" id="MDA0140900.1"/>
    </source>
</evidence>
<dbReference type="Gene3D" id="1.10.640.10">
    <property type="entry name" value="Haem peroxidase domain superfamily, animal type"/>
    <property type="match status" value="1"/>
</dbReference>
<dbReference type="Proteomes" id="UP001147700">
    <property type="component" value="Unassembled WGS sequence"/>
</dbReference>
<gene>
    <name evidence="1" type="ORF">OJ962_25615</name>
</gene>
<dbReference type="InterPro" id="IPR010255">
    <property type="entry name" value="Haem_peroxidase_sf"/>
</dbReference>
<name>A0ABT4RR12_9ACTN</name>
<dbReference type="SUPFAM" id="SSF48113">
    <property type="entry name" value="Heme-dependent peroxidases"/>
    <property type="match status" value="1"/>
</dbReference>